<sequence length="76" mass="8621">ELKRLKRLIGFKYSDFISPTLRLSQLSQLSVSFHSKKISNLLKSSLNHISICAPSHSWITLHSDLQISPSEESVIE</sequence>
<dbReference type="Proteomes" id="UP000541444">
    <property type="component" value="Unassembled WGS sequence"/>
</dbReference>
<evidence type="ECO:0000313" key="2">
    <source>
        <dbReference type="Proteomes" id="UP000541444"/>
    </source>
</evidence>
<accession>A0A7J7LWJ9</accession>
<evidence type="ECO:0000313" key="1">
    <source>
        <dbReference type="EMBL" id="KAF6146932.1"/>
    </source>
</evidence>
<gene>
    <name evidence="1" type="ORF">GIB67_036651</name>
</gene>
<organism evidence="1 2">
    <name type="scientific">Kingdonia uniflora</name>
    <dbReference type="NCBI Taxonomy" id="39325"/>
    <lineage>
        <taxon>Eukaryota</taxon>
        <taxon>Viridiplantae</taxon>
        <taxon>Streptophyta</taxon>
        <taxon>Embryophyta</taxon>
        <taxon>Tracheophyta</taxon>
        <taxon>Spermatophyta</taxon>
        <taxon>Magnoliopsida</taxon>
        <taxon>Ranunculales</taxon>
        <taxon>Circaeasteraceae</taxon>
        <taxon>Kingdonia</taxon>
    </lineage>
</organism>
<proteinExistence type="predicted"/>
<comment type="caution">
    <text evidence="1">The sequence shown here is derived from an EMBL/GenBank/DDBJ whole genome shotgun (WGS) entry which is preliminary data.</text>
</comment>
<dbReference type="EMBL" id="JACGCM010001948">
    <property type="protein sequence ID" value="KAF6146932.1"/>
    <property type="molecule type" value="Genomic_DNA"/>
</dbReference>
<feature type="non-terminal residue" evidence="1">
    <location>
        <position position="1"/>
    </location>
</feature>
<dbReference type="AlphaFoldDB" id="A0A7J7LWJ9"/>
<reference evidence="1 2" key="1">
    <citation type="journal article" date="2020" name="IScience">
        <title>Genome Sequencing of the Endangered Kingdonia uniflora (Circaeasteraceae, Ranunculales) Reveals Potential Mechanisms of Evolutionary Specialization.</title>
        <authorList>
            <person name="Sun Y."/>
            <person name="Deng T."/>
            <person name="Zhang A."/>
            <person name="Moore M.J."/>
            <person name="Landis J.B."/>
            <person name="Lin N."/>
            <person name="Zhang H."/>
            <person name="Zhang X."/>
            <person name="Huang J."/>
            <person name="Zhang X."/>
            <person name="Sun H."/>
            <person name="Wang H."/>
        </authorList>
    </citation>
    <scope>NUCLEOTIDE SEQUENCE [LARGE SCALE GENOMIC DNA]</scope>
    <source>
        <strain evidence="1">TB1705</strain>
        <tissue evidence="1">Leaf</tissue>
    </source>
</reference>
<name>A0A7J7LWJ9_9MAGN</name>
<protein>
    <submittedName>
        <fullName evidence="1">Uncharacterized protein</fullName>
    </submittedName>
</protein>
<keyword evidence="2" id="KW-1185">Reference proteome</keyword>